<dbReference type="Pfam" id="PF20149">
    <property type="entry name" value="DUF6532"/>
    <property type="match status" value="1"/>
</dbReference>
<accession>F8P6K6</accession>
<sequence length="50" mass="5751">MDSIIAMAATALYTALQDFRGGFYVPISFKSATYRKFYTAYLTQIRSDRE</sequence>
<dbReference type="HOGENOM" id="CLU_3125967_0_0_1"/>
<evidence type="ECO:0000259" key="1">
    <source>
        <dbReference type="Pfam" id="PF20149"/>
    </source>
</evidence>
<proteinExistence type="predicted"/>
<dbReference type="KEGG" id="sla:SERLADRAFT_398326"/>
<dbReference type="EMBL" id="GL945439">
    <property type="protein sequence ID" value="EGO21072.1"/>
    <property type="molecule type" value="Genomic_DNA"/>
</dbReference>
<evidence type="ECO:0000313" key="2">
    <source>
        <dbReference type="EMBL" id="EGO21072.1"/>
    </source>
</evidence>
<name>F8P6K6_SERL9</name>
<dbReference type="GeneID" id="18811880"/>
<dbReference type="InterPro" id="IPR045341">
    <property type="entry name" value="DUF6532"/>
</dbReference>
<gene>
    <name evidence="2" type="ORF">SERLADRAFT_398326</name>
</gene>
<dbReference type="RefSeq" id="XP_007322029.1">
    <property type="nucleotide sequence ID" value="XM_007321967.1"/>
</dbReference>
<dbReference type="AlphaFoldDB" id="F8P6K6"/>
<reference evidence="2" key="1">
    <citation type="submission" date="2011-04" db="EMBL/GenBank/DDBJ databases">
        <title>Evolution of plant cell wall degrading machinery underlies the functional diversity of forest fungi.</title>
        <authorList>
            <consortium name="US DOE Joint Genome Institute (JGI-PGF)"/>
            <person name="Eastwood D.C."/>
            <person name="Floudas D."/>
            <person name="Binder M."/>
            <person name="Majcherczyk A."/>
            <person name="Schneider P."/>
            <person name="Aerts A."/>
            <person name="Asiegbu F.O."/>
            <person name="Baker S.E."/>
            <person name="Barry K."/>
            <person name="Bendiksby M."/>
            <person name="Blumentritt M."/>
            <person name="Coutinho P.M."/>
            <person name="Cullen D."/>
            <person name="Cullen D."/>
            <person name="Gathman A."/>
            <person name="Goodell B."/>
            <person name="Henrissat B."/>
            <person name="Ihrmark K."/>
            <person name="Kauserud H."/>
            <person name="Kohler A."/>
            <person name="LaButti K."/>
            <person name="Lapidus A."/>
            <person name="Lavin J.L."/>
            <person name="Lee Y.-H."/>
            <person name="Lindquist E."/>
            <person name="Lilly W."/>
            <person name="Lucas S."/>
            <person name="Morin E."/>
            <person name="Murat C."/>
            <person name="Oguiza J.A."/>
            <person name="Park J."/>
            <person name="Pisabarro A.G."/>
            <person name="Riley R."/>
            <person name="Rosling A."/>
            <person name="Salamov A."/>
            <person name="Schmidt O."/>
            <person name="Schmutz J."/>
            <person name="Skrede I."/>
            <person name="Stenlid J."/>
            <person name="Wiebenga A."/>
            <person name="Xie X."/>
            <person name="Kues U."/>
            <person name="Hibbett D.S."/>
            <person name="Hoffmeister D."/>
            <person name="Hogberg N."/>
            <person name="Martin F."/>
            <person name="Grigoriev I.V."/>
            <person name="Watkinson S.C."/>
        </authorList>
    </citation>
    <scope>NUCLEOTIDE SEQUENCE</scope>
    <source>
        <strain evidence="2">S7.9</strain>
    </source>
</reference>
<feature type="domain" description="DUF6532" evidence="1">
    <location>
        <begin position="3"/>
        <end position="46"/>
    </location>
</feature>
<dbReference type="OrthoDB" id="3225557at2759"/>
<organism>
    <name type="scientific">Serpula lacrymans var. lacrymans (strain S7.9)</name>
    <name type="common">Dry rot fungus</name>
    <dbReference type="NCBI Taxonomy" id="578457"/>
    <lineage>
        <taxon>Eukaryota</taxon>
        <taxon>Fungi</taxon>
        <taxon>Dikarya</taxon>
        <taxon>Basidiomycota</taxon>
        <taxon>Agaricomycotina</taxon>
        <taxon>Agaricomycetes</taxon>
        <taxon>Agaricomycetidae</taxon>
        <taxon>Boletales</taxon>
        <taxon>Coniophorineae</taxon>
        <taxon>Serpulaceae</taxon>
        <taxon>Serpula</taxon>
    </lineage>
</organism>
<protein>
    <recommendedName>
        <fullName evidence="1">DUF6532 domain-containing protein</fullName>
    </recommendedName>
</protein>
<dbReference type="Proteomes" id="UP000008064">
    <property type="component" value="Unassembled WGS sequence"/>
</dbReference>